<dbReference type="EMBL" id="JAABOP010000005">
    <property type="protein sequence ID" value="NER11607.1"/>
    <property type="molecule type" value="Genomic_DNA"/>
</dbReference>
<proteinExistence type="predicted"/>
<sequence>MELITLGIGLVVNTFVKNKEVNAAVDDFVSDSVRWVRGWFKKGDHKELVNKLETAPESKEVNEELVKAMGDLSGNEKFMKELERWIRESQKPNPSMKNVLKDVDVKAGGNIKIGDKTVSDQKFDMKNVIERGKFEAGGDFTLGDG</sequence>
<organism evidence="1 2">
    <name type="scientific">Muriicola jejuensis</name>
    <dbReference type="NCBI Taxonomy" id="504488"/>
    <lineage>
        <taxon>Bacteria</taxon>
        <taxon>Pseudomonadati</taxon>
        <taxon>Bacteroidota</taxon>
        <taxon>Flavobacteriia</taxon>
        <taxon>Flavobacteriales</taxon>
        <taxon>Flavobacteriaceae</taxon>
        <taxon>Muriicola</taxon>
    </lineage>
</organism>
<evidence type="ECO:0000313" key="1">
    <source>
        <dbReference type="EMBL" id="NER11607.1"/>
    </source>
</evidence>
<dbReference type="Proteomes" id="UP000468443">
    <property type="component" value="Unassembled WGS sequence"/>
</dbReference>
<protein>
    <submittedName>
        <fullName evidence="1">Uncharacterized protein</fullName>
    </submittedName>
</protein>
<name>A0A6P0UF19_9FLAO</name>
<dbReference type="RefSeq" id="WP_163694060.1">
    <property type="nucleotide sequence ID" value="NZ_FXTW01000003.1"/>
</dbReference>
<dbReference type="AlphaFoldDB" id="A0A6P0UF19"/>
<keyword evidence="2" id="KW-1185">Reference proteome</keyword>
<reference evidence="1 2" key="1">
    <citation type="submission" date="2020-01" db="EMBL/GenBank/DDBJ databases">
        <title>Muriicola jejuensis KCTC 22299.</title>
        <authorList>
            <person name="Wang G."/>
        </authorList>
    </citation>
    <scope>NUCLEOTIDE SEQUENCE [LARGE SCALE GENOMIC DNA]</scope>
    <source>
        <strain evidence="1 2">KCTC 22299</strain>
    </source>
</reference>
<evidence type="ECO:0000313" key="2">
    <source>
        <dbReference type="Proteomes" id="UP000468443"/>
    </source>
</evidence>
<comment type="caution">
    <text evidence="1">The sequence shown here is derived from an EMBL/GenBank/DDBJ whole genome shotgun (WGS) entry which is preliminary data.</text>
</comment>
<accession>A0A6P0UF19</accession>
<gene>
    <name evidence="1" type="ORF">GWK09_13830</name>
</gene>